<dbReference type="KEGG" id="trr:M419DRAFT_68783"/>
<feature type="compositionally biased region" description="Polar residues" evidence="1">
    <location>
        <begin position="141"/>
        <end position="152"/>
    </location>
</feature>
<feature type="region of interest" description="Disordered" evidence="1">
    <location>
        <begin position="224"/>
        <end position="254"/>
    </location>
</feature>
<name>A0A024SJV1_HYPJR</name>
<feature type="region of interest" description="Disordered" evidence="1">
    <location>
        <begin position="172"/>
        <end position="205"/>
    </location>
</feature>
<dbReference type="AlphaFoldDB" id="A0A024SJV1"/>
<sequence length="262" mass="28782">MPHQRRKSGPYTATASTTDVRKAVTATPAQYKRPTMTRRHTPSAAQKLGRGGRETDTEIWDNDERESFPQYCMICEKEFHTHDELVLYCSDACRRVDQDSSAQAKSVRSYYSSVYVNQRRILTESLAGSEPRDIVPRASPSRPSSMHFTNSPPASPDTALNYHTSAMSALRSLNVRPPSPPSPSGSGIWPFSRSSATSPNNSYTRPSASLLYSHPSTLDLAYGGTYSHEAGSGAMDRPLPSRTPGGSSRPKSVELVIPMLTR</sequence>
<dbReference type="InterPro" id="IPR024368">
    <property type="entry name" value="Ecl1/2/3"/>
</dbReference>
<dbReference type="OrthoDB" id="3599883at2759"/>
<gene>
    <name evidence="2" type="ORF">M419DRAFT_68783</name>
</gene>
<evidence type="ECO:0000256" key="1">
    <source>
        <dbReference type="SAM" id="MobiDB-lite"/>
    </source>
</evidence>
<evidence type="ECO:0000313" key="2">
    <source>
        <dbReference type="EMBL" id="ETS06404.1"/>
    </source>
</evidence>
<dbReference type="Proteomes" id="UP000024376">
    <property type="component" value="Unassembled WGS sequence"/>
</dbReference>
<protein>
    <recommendedName>
        <fullName evidence="4">Life-span regulatory factor domain-containing protein</fullName>
    </recommendedName>
</protein>
<accession>A0A024SJV1</accession>
<dbReference type="HOGENOM" id="CLU_1111612_0_0_1"/>
<organism evidence="2 3">
    <name type="scientific">Hypocrea jecorina (strain ATCC 56765 / BCRC 32924 / NRRL 11460 / Rut C-30)</name>
    <name type="common">Trichoderma reesei</name>
    <dbReference type="NCBI Taxonomy" id="1344414"/>
    <lineage>
        <taxon>Eukaryota</taxon>
        <taxon>Fungi</taxon>
        <taxon>Dikarya</taxon>
        <taxon>Ascomycota</taxon>
        <taxon>Pezizomycotina</taxon>
        <taxon>Sordariomycetes</taxon>
        <taxon>Hypocreomycetidae</taxon>
        <taxon>Hypocreales</taxon>
        <taxon>Hypocreaceae</taxon>
        <taxon>Trichoderma</taxon>
    </lineage>
</organism>
<proteinExistence type="predicted"/>
<feature type="compositionally biased region" description="Polar residues" evidence="1">
    <location>
        <begin position="192"/>
        <end position="205"/>
    </location>
</feature>
<feature type="region of interest" description="Disordered" evidence="1">
    <location>
        <begin position="127"/>
        <end position="160"/>
    </location>
</feature>
<dbReference type="EMBL" id="KI911139">
    <property type="protein sequence ID" value="ETS06404.1"/>
    <property type="molecule type" value="Genomic_DNA"/>
</dbReference>
<dbReference type="Pfam" id="PF12855">
    <property type="entry name" value="Ecl1"/>
    <property type="match status" value="1"/>
</dbReference>
<feature type="region of interest" description="Disordered" evidence="1">
    <location>
        <begin position="1"/>
        <end position="56"/>
    </location>
</feature>
<evidence type="ECO:0008006" key="4">
    <source>
        <dbReference type="Google" id="ProtNLM"/>
    </source>
</evidence>
<evidence type="ECO:0000313" key="3">
    <source>
        <dbReference type="Proteomes" id="UP000024376"/>
    </source>
</evidence>
<reference evidence="3" key="1">
    <citation type="journal article" date="2013" name="Ind. Biotechnol.">
        <title>Comparative genomics analysis of Trichoderma reesei strains.</title>
        <authorList>
            <person name="Koike H."/>
            <person name="Aerts A."/>
            <person name="LaButti K."/>
            <person name="Grigoriev I.V."/>
            <person name="Baker S.E."/>
        </authorList>
    </citation>
    <scope>NUCLEOTIDE SEQUENCE [LARGE SCALE GENOMIC DNA]</scope>
    <source>
        <strain evidence="3">ATCC 56765 / BCRC 32924 / NRRL 11460 / Rut C-30</strain>
    </source>
</reference>